<dbReference type="NCBIfam" id="TIGR02231">
    <property type="entry name" value="mucoidy inhibitor MuiA family protein"/>
    <property type="match status" value="1"/>
</dbReference>
<name>A0A9X3J2R0_9BACT</name>
<gene>
    <name evidence="4" type="ORF">OV079_46795</name>
</gene>
<evidence type="ECO:0000313" key="4">
    <source>
        <dbReference type="EMBL" id="MCY1012926.1"/>
    </source>
</evidence>
<feature type="domain" description="DUF4140" evidence="3">
    <location>
        <begin position="29"/>
        <end position="135"/>
    </location>
</feature>
<feature type="coiled-coil region" evidence="1">
    <location>
        <begin position="106"/>
        <end position="133"/>
    </location>
</feature>
<dbReference type="EMBL" id="JAPNKE010000002">
    <property type="protein sequence ID" value="MCY1012926.1"/>
    <property type="molecule type" value="Genomic_DNA"/>
</dbReference>
<reference evidence="4" key="1">
    <citation type="submission" date="2022-11" db="EMBL/GenBank/DDBJ databases">
        <title>Minimal conservation of predation-associated metabolite biosynthetic gene clusters underscores biosynthetic potential of Myxococcota including descriptions for ten novel species: Archangium lansinium sp. nov., Myxococcus landrumus sp. nov., Nannocystis bai.</title>
        <authorList>
            <person name="Ahearne A."/>
            <person name="Stevens C."/>
            <person name="Phillips K."/>
        </authorList>
    </citation>
    <scope>NUCLEOTIDE SEQUENCE</scope>
    <source>
        <strain evidence="4">Na p29</strain>
    </source>
</reference>
<keyword evidence="5" id="KW-1185">Reference proteome</keyword>
<keyword evidence="1" id="KW-0175">Coiled coil</keyword>
<dbReference type="PANTHER" id="PTHR31005">
    <property type="entry name" value="DUF4139 DOMAIN-CONTAINING PROTEIN"/>
    <property type="match status" value="1"/>
</dbReference>
<dbReference type="Pfam" id="PF13598">
    <property type="entry name" value="DUF4139"/>
    <property type="match status" value="1"/>
</dbReference>
<proteinExistence type="predicted"/>
<protein>
    <submittedName>
        <fullName evidence="4">Mucoidy inhibitor MuiA family protein</fullName>
    </submittedName>
</protein>
<dbReference type="PANTHER" id="PTHR31005:SF8">
    <property type="entry name" value="DUF4139 DOMAIN-CONTAINING PROTEIN"/>
    <property type="match status" value="1"/>
</dbReference>
<evidence type="ECO:0000256" key="1">
    <source>
        <dbReference type="SAM" id="Coils"/>
    </source>
</evidence>
<dbReference type="RefSeq" id="WP_267776506.1">
    <property type="nucleotide sequence ID" value="NZ_JAPNKE010000002.1"/>
</dbReference>
<dbReference type="Pfam" id="PF13600">
    <property type="entry name" value="DUF4140"/>
    <property type="match status" value="1"/>
</dbReference>
<dbReference type="AlphaFoldDB" id="A0A9X3J2R0"/>
<evidence type="ECO:0000259" key="2">
    <source>
        <dbReference type="Pfam" id="PF13598"/>
    </source>
</evidence>
<dbReference type="InterPro" id="IPR025554">
    <property type="entry name" value="DUF4140"/>
</dbReference>
<comment type="caution">
    <text evidence="4">The sequence shown here is derived from an EMBL/GenBank/DDBJ whole genome shotgun (WGS) entry which is preliminary data.</text>
</comment>
<evidence type="ECO:0000313" key="5">
    <source>
        <dbReference type="Proteomes" id="UP001150924"/>
    </source>
</evidence>
<feature type="domain" description="DUF4139" evidence="2">
    <location>
        <begin position="229"/>
        <end position="536"/>
    </location>
</feature>
<evidence type="ECO:0000259" key="3">
    <source>
        <dbReference type="Pfam" id="PF13600"/>
    </source>
</evidence>
<dbReference type="InterPro" id="IPR011935">
    <property type="entry name" value="CHP02231"/>
</dbReference>
<dbReference type="Proteomes" id="UP001150924">
    <property type="component" value="Unassembled WGS sequence"/>
</dbReference>
<dbReference type="InterPro" id="IPR037291">
    <property type="entry name" value="DUF4139"/>
</dbReference>
<accession>A0A9X3J2R0</accession>
<organism evidence="4 5">
    <name type="scientific">Nannocystis pusilla</name>
    <dbReference type="NCBI Taxonomy" id="889268"/>
    <lineage>
        <taxon>Bacteria</taxon>
        <taxon>Pseudomonadati</taxon>
        <taxon>Myxococcota</taxon>
        <taxon>Polyangia</taxon>
        <taxon>Nannocystales</taxon>
        <taxon>Nannocystaceae</taxon>
        <taxon>Nannocystis</taxon>
    </lineage>
</organism>
<sequence length="544" mass="59613">MSESTVIDKHEPAIPSIAPVEFKAPIVEVTVLEDRAHVVRRASLELRAGLTRLRIADVAPVMADKTLCAAIVPHGQKSGEGGRERVSDVRVRRSKLVLGDDKPERARELQRERERLSQRLAELQAARELAQRHETALAGVGEVTIQDIGVDVCYGQDEPAKWAEALARVAAREGEARQKRQELDFEITEVEHEIKRLNQRIGATSQVSDAVRAEVVVEVWVAAAGAYGVQVDYVVPGACWRPYHRAQLVELVKGADPVLHFSSEGCVWQNTGEDWSDVQLIFSTERPSLGTEPPQLGSDVLFVQRKSEVIVVEAREQEVQTTGLGAAPKQRSQDLPGIDDGGEVLTLRAAARASVPSDGRPYRVPLMSGTLKTTSEHVLMAELAEAVVLKTTHVNDRLHQPILAGPVDLIKNGGFVGRTSVLFIAPHENFAIGWGPDGAVRVQRTVTQAREERAMLSGWTSQIHKIEVKLSNLGPEPRTVQVSERVPVSELEKVKIEVDAATTSDRARPDSNGMVRWKVELPGYGRASLSLGYVVRKHGDVVGI</sequence>